<dbReference type="Proteomes" id="UP001622690">
    <property type="component" value="Chromosome"/>
</dbReference>
<dbReference type="NCBIfam" id="NF038081">
    <property type="entry name" value="BN159_2729_fam"/>
    <property type="match status" value="1"/>
</dbReference>
<evidence type="ECO:0000313" key="3">
    <source>
        <dbReference type="Proteomes" id="UP001622690"/>
    </source>
</evidence>
<proteinExistence type="predicted"/>
<reference evidence="2 3" key="1">
    <citation type="submission" date="2022-10" db="EMBL/GenBank/DDBJ databases">
        <title>The complete genomes of actinobacterial strains from the NBC collection.</title>
        <authorList>
            <person name="Joergensen T.S."/>
            <person name="Alvarez Arevalo M."/>
            <person name="Sterndorff E.B."/>
            <person name="Faurdal D."/>
            <person name="Vuksanovic O."/>
            <person name="Mourched A.-S."/>
            <person name="Charusanti P."/>
            <person name="Shaw S."/>
            <person name="Blin K."/>
            <person name="Weber T."/>
        </authorList>
    </citation>
    <scope>NUCLEOTIDE SEQUENCE [LARGE SCALE GENOMIC DNA]</scope>
    <source>
        <strain evidence="2 3">NBC_00206</strain>
    </source>
</reference>
<accession>A0ABZ1J4F3</accession>
<evidence type="ECO:0000256" key="1">
    <source>
        <dbReference type="SAM" id="MobiDB-lite"/>
    </source>
</evidence>
<gene>
    <name evidence="2" type="ORF">OHU27_25040</name>
</gene>
<keyword evidence="3" id="KW-1185">Reference proteome</keyword>
<dbReference type="NCBIfam" id="NF038082">
    <property type="entry name" value="phiSA1p31"/>
    <property type="match status" value="1"/>
</dbReference>
<evidence type="ECO:0000313" key="2">
    <source>
        <dbReference type="EMBL" id="WTO85519.1"/>
    </source>
</evidence>
<sequence length="240" mass="25860">MNTTRPRVAGVIGRIPRPADPERAAAPAPVRLLTGPGRPPVVVLHRTADGGWSRGPRPLTELERKALAWDAACARARSVARAVARHLAGHAGPSDVRVDGDRVRVVLRVDGAECWARWRAYFQITVVGEGSRPHTLVGDGERDGVRVTVVAHGAATGRRGRRPFRVGDATYDLAAPLRDAYGDVWYYQGCRRPDGMPLLSLDGRPERCSLANVAAHLGPLSAVRDTDRAEDRTSPSEPAG</sequence>
<organism evidence="2 3">
    <name type="scientific">Streptomyces nigra</name>
    <dbReference type="NCBI Taxonomy" id="1827580"/>
    <lineage>
        <taxon>Bacteria</taxon>
        <taxon>Bacillati</taxon>
        <taxon>Actinomycetota</taxon>
        <taxon>Actinomycetes</taxon>
        <taxon>Kitasatosporales</taxon>
        <taxon>Streptomycetaceae</taxon>
        <taxon>Streptomyces</taxon>
    </lineage>
</organism>
<feature type="region of interest" description="Disordered" evidence="1">
    <location>
        <begin position="1"/>
        <end position="24"/>
    </location>
</feature>
<feature type="region of interest" description="Disordered" evidence="1">
    <location>
        <begin position="221"/>
        <end position="240"/>
    </location>
</feature>
<dbReference type="EMBL" id="CP108125">
    <property type="protein sequence ID" value="WTO85519.1"/>
    <property type="molecule type" value="Genomic_DNA"/>
</dbReference>
<name>A0ABZ1J4F3_9ACTN</name>
<dbReference type="RefSeq" id="WP_210982746.1">
    <property type="nucleotide sequence ID" value="NZ_CP108125.1"/>
</dbReference>
<protein>
    <submittedName>
        <fullName evidence="2">BN159_2729 family protein</fullName>
    </submittedName>
</protein>
<feature type="compositionally biased region" description="Basic and acidic residues" evidence="1">
    <location>
        <begin position="224"/>
        <end position="234"/>
    </location>
</feature>